<evidence type="ECO:0000313" key="2">
    <source>
        <dbReference type="Proteomes" id="UP000295367"/>
    </source>
</evidence>
<dbReference type="InterPro" id="IPR021969">
    <property type="entry name" value="DUF3579"/>
</dbReference>
<organism evidence="1 2">
    <name type="scientific">Sulfurirhabdus autotrophica</name>
    <dbReference type="NCBI Taxonomy" id="1706046"/>
    <lineage>
        <taxon>Bacteria</taxon>
        <taxon>Pseudomonadati</taxon>
        <taxon>Pseudomonadota</taxon>
        <taxon>Betaproteobacteria</taxon>
        <taxon>Nitrosomonadales</taxon>
        <taxon>Sulfuricellaceae</taxon>
        <taxon>Sulfurirhabdus</taxon>
    </lineage>
</organism>
<dbReference type="EMBL" id="SMCO01000003">
    <property type="protein sequence ID" value="TCV88965.1"/>
    <property type="molecule type" value="Genomic_DNA"/>
</dbReference>
<name>A0A4R3Y9C7_9PROT</name>
<dbReference type="Pfam" id="PF12112">
    <property type="entry name" value="DUF3579"/>
    <property type="match status" value="1"/>
</dbReference>
<sequence length="100" mass="11054">MPDTQPAEMIIQGLTSAGKAFRPSDWAERLSGVLSTFGKDHRMCYSPYVRPVTIDGVKCVVVDNKLKEAQPKAHAFLMGFAKDNDLQVLDGRRCSERPAS</sequence>
<proteinExistence type="predicted"/>
<dbReference type="OrthoDB" id="9814727at2"/>
<keyword evidence="2" id="KW-1185">Reference proteome</keyword>
<protein>
    <submittedName>
        <fullName evidence="1">Uncharacterized protein DUF3579</fullName>
    </submittedName>
</protein>
<dbReference type="AlphaFoldDB" id="A0A4R3Y9C7"/>
<dbReference type="RefSeq" id="WP_124945994.1">
    <property type="nucleotide sequence ID" value="NZ_BHVT01000020.1"/>
</dbReference>
<evidence type="ECO:0000313" key="1">
    <source>
        <dbReference type="EMBL" id="TCV88965.1"/>
    </source>
</evidence>
<reference evidence="1 2" key="1">
    <citation type="submission" date="2019-03" db="EMBL/GenBank/DDBJ databases">
        <title>Genomic Encyclopedia of Type Strains, Phase IV (KMG-IV): sequencing the most valuable type-strain genomes for metagenomic binning, comparative biology and taxonomic classification.</title>
        <authorList>
            <person name="Goeker M."/>
        </authorList>
    </citation>
    <scope>NUCLEOTIDE SEQUENCE [LARGE SCALE GENOMIC DNA]</scope>
    <source>
        <strain evidence="1 2">DSM 100309</strain>
    </source>
</reference>
<dbReference type="Gene3D" id="3.30.70.2340">
    <property type="entry name" value="Uncharacterised protein PF12112 family, DUF3579"/>
    <property type="match status" value="1"/>
</dbReference>
<dbReference type="Proteomes" id="UP000295367">
    <property type="component" value="Unassembled WGS sequence"/>
</dbReference>
<comment type="caution">
    <text evidence="1">The sequence shown here is derived from an EMBL/GenBank/DDBJ whole genome shotgun (WGS) entry which is preliminary data.</text>
</comment>
<gene>
    <name evidence="1" type="ORF">EDC63_10336</name>
</gene>
<accession>A0A4R3Y9C7</accession>